<organism evidence="2 3">
    <name type="scientific">Salinivibrio costicola</name>
    <name type="common">Vibrio costicola</name>
    <dbReference type="NCBI Taxonomy" id="51367"/>
    <lineage>
        <taxon>Bacteria</taxon>
        <taxon>Pseudomonadati</taxon>
        <taxon>Pseudomonadota</taxon>
        <taxon>Gammaproteobacteria</taxon>
        <taxon>Vibrionales</taxon>
        <taxon>Vibrionaceae</taxon>
        <taxon>Salinivibrio</taxon>
    </lineage>
</organism>
<feature type="transmembrane region" description="Helical" evidence="1">
    <location>
        <begin position="110"/>
        <end position="134"/>
    </location>
</feature>
<keyword evidence="1" id="KW-1133">Transmembrane helix</keyword>
<keyword evidence="3" id="KW-1185">Reference proteome</keyword>
<feature type="transmembrane region" description="Helical" evidence="1">
    <location>
        <begin position="12"/>
        <end position="31"/>
    </location>
</feature>
<proteinExistence type="predicted"/>
<dbReference type="InterPro" id="IPR021354">
    <property type="entry name" value="DUF2975"/>
</dbReference>
<dbReference type="EMBL" id="CP050266">
    <property type="protein sequence ID" value="QIR06405.1"/>
    <property type="molecule type" value="Genomic_DNA"/>
</dbReference>
<dbReference type="Proteomes" id="UP000501408">
    <property type="component" value="Chromosome 1"/>
</dbReference>
<evidence type="ECO:0000256" key="1">
    <source>
        <dbReference type="SAM" id="Phobius"/>
    </source>
</evidence>
<evidence type="ECO:0000313" key="3">
    <source>
        <dbReference type="Proteomes" id="UP000501408"/>
    </source>
</evidence>
<sequence>MQKIKRYSHTIRLALQLLTFLLPIGVIYYWATVKTDLDFITKIGITQFSNTISVYTHLDLSTKTRILAMASSIIPLSVLLYGIQTLVKLFRSYEKGIIFSVETANAYHKLGCSFLLWILVDFVYDGLISVIISFNNPAGERIISFSFGAINLMAILCGFIILTIGWVMREAQYISEESKYII</sequence>
<keyword evidence="1" id="KW-0472">Membrane</keyword>
<dbReference type="Pfam" id="PF11188">
    <property type="entry name" value="DUF2975"/>
    <property type="match status" value="1"/>
</dbReference>
<reference evidence="2 3" key="1">
    <citation type="submission" date="2020-03" db="EMBL/GenBank/DDBJ databases">
        <title>Genome mining reveals the biosynthetic pathways of PHA and ectoines of the halophilic strain Salinivibrio costicola M318 isolated from fermented shrimp paste.</title>
        <authorList>
            <person name="Doan T.V."/>
            <person name="Tran L.T."/>
            <person name="Trieu T.A."/>
            <person name="Nguyen Q.V."/>
            <person name="Quach T.N."/>
            <person name="Phi T.Q."/>
            <person name="Kumar S."/>
        </authorList>
    </citation>
    <scope>NUCLEOTIDE SEQUENCE [LARGE SCALE GENOMIC DNA]</scope>
    <source>
        <strain evidence="2 3">M318</strain>
    </source>
</reference>
<feature type="transmembrane region" description="Helical" evidence="1">
    <location>
        <begin position="66"/>
        <end position="90"/>
    </location>
</feature>
<accession>A0ABX6K840</accession>
<gene>
    <name evidence="2" type="ORF">HBA18_08460</name>
</gene>
<feature type="transmembrane region" description="Helical" evidence="1">
    <location>
        <begin position="146"/>
        <end position="168"/>
    </location>
</feature>
<name>A0ABX6K840_SALCS</name>
<evidence type="ECO:0000313" key="2">
    <source>
        <dbReference type="EMBL" id="QIR06405.1"/>
    </source>
</evidence>
<keyword evidence="1" id="KW-0812">Transmembrane</keyword>
<dbReference type="RefSeq" id="WP_167314561.1">
    <property type="nucleotide sequence ID" value="NZ_CP050266.1"/>
</dbReference>
<protein>
    <submittedName>
        <fullName evidence="2">DUF2975 domain-containing protein</fullName>
    </submittedName>
</protein>